<sequence length="168" mass="17961">MIGHIVYAHGSPCPTLVLDARRLPRADAPLLDRLASARQWLDDAGAGHVLKIALVEPCEHPLFDLDYRFVQALPLGPTAFDLRGSCGHSILASIVACAESGSLPRLTPGMRVRVMVRNNGDHIVCEIAEAGRESALFDIHFVQPAPKPLSELLLTGAATTTLDVAGEP</sequence>
<reference evidence="1 2" key="1">
    <citation type="submission" date="2015-07" db="EMBL/GenBank/DDBJ databases">
        <authorList>
            <person name="Ju K.-S."/>
            <person name="Doroghazi J.R."/>
            <person name="Metcalf W.W."/>
        </authorList>
    </citation>
    <scope>NUCLEOTIDE SEQUENCE [LARGE SCALE GENOMIC DNA]</scope>
    <source>
        <strain evidence="1 2">NRRL B-3589</strain>
    </source>
</reference>
<dbReference type="Proteomes" id="UP000037020">
    <property type="component" value="Unassembled WGS sequence"/>
</dbReference>
<accession>A0ABR5JBG5</accession>
<dbReference type="SUPFAM" id="SSF54506">
    <property type="entry name" value="Diaminopimelate epimerase-like"/>
    <property type="match status" value="1"/>
</dbReference>
<evidence type="ECO:0000313" key="1">
    <source>
        <dbReference type="EMBL" id="KOG90796.1"/>
    </source>
</evidence>
<name>A0ABR5JBG5_9ACTN</name>
<gene>
    <name evidence="1" type="ORF">ADK38_06735</name>
</gene>
<comment type="caution">
    <text evidence="1">The sequence shown here is derived from an EMBL/GenBank/DDBJ whole genome shotgun (WGS) entry which is preliminary data.</text>
</comment>
<evidence type="ECO:0008006" key="3">
    <source>
        <dbReference type="Google" id="ProtNLM"/>
    </source>
</evidence>
<organism evidence="1 2">
    <name type="scientific">Streptomyces varsoviensis</name>
    <dbReference type="NCBI Taxonomy" id="67373"/>
    <lineage>
        <taxon>Bacteria</taxon>
        <taxon>Bacillati</taxon>
        <taxon>Actinomycetota</taxon>
        <taxon>Actinomycetes</taxon>
        <taxon>Kitasatosporales</taxon>
        <taxon>Streptomycetaceae</taxon>
        <taxon>Streptomyces</taxon>
    </lineage>
</organism>
<keyword evidence="2" id="KW-1185">Reference proteome</keyword>
<feature type="non-terminal residue" evidence="1">
    <location>
        <position position="168"/>
    </location>
</feature>
<protein>
    <recommendedName>
        <fullName evidence="3">3-methylitaconate isomerase</fullName>
    </recommendedName>
</protein>
<proteinExistence type="predicted"/>
<evidence type="ECO:0000313" key="2">
    <source>
        <dbReference type="Proteomes" id="UP000037020"/>
    </source>
</evidence>
<dbReference type="Gene3D" id="3.10.310.10">
    <property type="entry name" value="Diaminopimelate Epimerase, Chain A, domain 1"/>
    <property type="match status" value="1"/>
</dbReference>
<dbReference type="EMBL" id="LGUT01000554">
    <property type="protein sequence ID" value="KOG90796.1"/>
    <property type="molecule type" value="Genomic_DNA"/>
</dbReference>